<evidence type="ECO:0000259" key="1">
    <source>
        <dbReference type="Pfam" id="PF02826"/>
    </source>
</evidence>
<keyword evidence="3" id="KW-1185">Reference proteome</keyword>
<dbReference type="GO" id="GO:0051287">
    <property type="term" value="F:NAD binding"/>
    <property type="evidence" value="ECO:0007669"/>
    <property type="project" value="InterPro"/>
</dbReference>
<evidence type="ECO:0000313" key="3">
    <source>
        <dbReference type="Proteomes" id="UP001177744"/>
    </source>
</evidence>
<dbReference type="InterPro" id="IPR036291">
    <property type="entry name" value="NAD(P)-bd_dom_sf"/>
</dbReference>
<accession>A0AA40HWC6</accession>
<reference evidence="2" key="1">
    <citation type="submission" date="2023-06" db="EMBL/GenBank/DDBJ databases">
        <title>Reference genome for the Northern bat (Eptesicus nilssonii), a most northern bat species.</title>
        <authorList>
            <person name="Laine V.N."/>
            <person name="Pulliainen A.T."/>
            <person name="Lilley T.M."/>
        </authorList>
    </citation>
    <scope>NUCLEOTIDE SEQUENCE</scope>
    <source>
        <strain evidence="2">BLF_Eptnil</strain>
        <tissue evidence="2">Kidney</tissue>
    </source>
</reference>
<feature type="domain" description="D-isomer specific 2-hydroxyacid dehydrogenase NAD-binding" evidence="1">
    <location>
        <begin position="2"/>
        <end position="112"/>
    </location>
</feature>
<proteinExistence type="predicted"/>
<dbReference type="Proteomes" id="UP001177744">
    <property type="component" value="Unassembled WGS sequence"/>
</dbReference>
<comment type="caution">
    <text evidence="2">The sequence shown here is derived from an EMBL/GenBank/DDBJ whole genome shotgun (WGS) entry which is preliminary data.</text>
</comment>
<sequence length="121" mass="13289">MKSFWMKTVGYDPIISPEVSASFSVQQLPLEEIWPLCDFITVHTPLLPSRTGLLNDSTFALCKKGMRGIVDKGALLRALQSGKCEGAALFAFMEEPPRDHALVDHENVISCPLLDASTKKA</sequence>
<organism evidence="2 3">
    <name type="scientific">Cnephaeus nilssonii</name>
    <name type="common">Northern bat</name>
    <name type="synonym">Eptesicus nilssonii</name>
    <dbReference type="NCBI Taxonomy" id="3371016"/>
    <lineage>
        <taxon>Eukaryota</taxon>
        <taxon>Metazoa</taxon>
        <taxon>Chordata</taxon>
        <taxon>Craniata</taxon>
        <taxon>Vertebrata</taxon>
        <taxon>Euteleostomi</taxon>
        <taxon>Mammalia</taxon>
        <taxon>Eutheria</taxon>
        <taxon>Laurasiatheria</taxon>
        <taxon>Chiroptera</taxon>
        <taxon>Yangochiroptera</taxon>
        <taxon>Vespertilionidae</taxon>
        <taxon>Cnephaeus</taxon>
    </lineage>
</organism>
<protein>
    <recommendedName>
        <fullName evidence="1">D-isomer specific 2-hydroxyacid dehydrogenase NAD-binding domain-containing protein</fullName>
    </recommendedName>
</protein>
<dbReference type="GO" id="GO:0004617">
    <property type="term" value="F:phosphoglycerate dehydrogenase activity"/>
    <property type="evidence" value="ECO:0007669"/>
    <property type="project" value="TreeGrafter"/>
</dbReference>
<dbReference type="InterPro" id="IPR006140">
    <property type="entry name" value="D-isomer_DH_NAD-bd"/>
</dbReference>
<dbReference type="Gene3D" id="3.40.50.720">
    <property type="entry name" value="NAD(P)-binding Rossmann-like Domain"/>
    <property type="match status" value="1"/>
</dbReference>
<dbReference type="AlphaFoldDB" id="A0AA40HWC6"/>
<dbReference type="PANTHER" id="PTHR42938:SF22">
    <property type="entry name" value="D-3-PHOSPHOGLYCERATE DEHYDROGENASE"/>
    <property type="match status" value="1"/>
</dbReference>
<dbReference type="Pfam" id="PF02826">
    <property type="entry name" value="2-Hacid_dh_C"/>
    <property type="match status" value="1"/>
</dbReference>
<dbReference type="PANTHER" id="PTHR42938">
    <property type="entry name" value="FORMATE DEHYDROGENASE 1"/>
    <property type="match status" value="1"/>
</dbReference>
<gene>
    <name evidence="2" type="ORF">QTO34_019328</name>
</gene>
<dbReference type="SUPFAM" id="SSF51735">
    <property type="entry name" value="NAD(P)-binding Rossmann-fold domains"/>
    <property type="match status" value="1"/>
</dbReference>
<name>A0AA40HWC6_CNENI</name>
<evidence type="ECO:0000313" key="2">
    <source>
        <dbReference type="EMBL" id="KAK1338673.1"/>
    </source>
</evidence>
<dbReference type="EMBL" id="JAULJE010000009">
    <property type="protein sequence ID" value="KAK1338673.1"/>
    <property type="molecule type" value="Genomic_DNA"/>
</dbReference>